<feature type="transmembrane region" description="Helical" evidence="7">
    <location>
        <begin position="66"/>
        <end position="85"/>
    </location>
</feature>
<gene>
    <name evidence="8" type="ORF">DesfrDRAFT_2653</name>
</gene>
<dbReference type="GO" id="GO:0042907">
    <property type="term" value="F:xanthine transmembrane transporter activity"/>
    <property type="evidence" value="ECO:0007669"/>
    <property type="project" value="TreeGrafter"/>
</dbReference>
<feature type="transmembrane region" description="Helical" evidence="7">
    <location>
        <begin position="21"/>
        <end position="38"/>
    </location>
</feature>
<dbReference type="NCBIfam" id="TIGR00801">
    <property type="entry name" value="ncs2"/>
    <property type="match status" value="1"/>
</dbReference>
<evidence type="ECO:0000256" key="7">
    <source>
        <dbReference type="SAM" id="Phobius"/>
    </source>
</evidence>
<dbReference type="RefSeq" id="WP_005994604.1">
    <property type="nucleotide sequence ID" value="NZ_AECZ01000018.1"/>
</dbReference>
<evidence type="ECO:0000256" key="5">
    <source>
        <dbReference type="ARBA" id="ARBA00022989"/>
    </source>
</evidence>
<comment type="subcellular location">
    <subcellularLocation>
        <location evidence="1">Membrane</location>
        <topology evidence="1">Multi-pass membrane protein</topology>
    </subcellularLocation>
</comment>
<keyword evidence="3" id="KW-0813">Transport</keyword>
<comment type="similarity">
    <text evidence="2">Belongs to the nucleobase:cation symporter-2 (NCS2) (TC 2.A.40) family.</text>
</comment>
<evidence type="ECO:0000256" key="6">
    <source>
        <dbReference type="ARBA" id="ARBA00023136"/>
    </source>
</evidence>
<keyword evidence="4 7" id="KW-0812">Transmembrane</keyword>
<evidence type="ECO:0000313" key="9">
    <source>
        <dbReference type="Proteomes" id="UP000006250"/>
    </source>
</evidence>
<feature type="transmembrane region" description="Helical" evidence="7">
    <location>
        <begin position="44"/>
        <end position="59"/>
    </location>
</feature>
<comment type="caution">
    <text evidence="8">The sequence shown here is derived from an EMBL/GenBank/DDBJ whole genome shotgun (WGS) entry which is preliminary data.</text>
</comment>
<feature type="transmembrane region" description="Helical" evidence="7">
    <location>
        <begin position="394"/>
        <end position="410"/>
    </location>
</feature>
<dbReference type="EMBL" id="AECZ01000018">
    <property type="protein sequence ID" value="EFL50538.1"/>
    <property type="molecule type" value="Genomic_DNA"/>
</dbReference>
<dbReference type="InterPro" id="IPR006042">
    <property type="entry name" value="Xan_ur_permease"/>
</dbReference>
<dbReference type="GO" id="GO:0005886">
    <property type="term" value="C:plasma membrane"/>
    <property type="evidence" value="ECO:0007669"/>
    <property type="project" value="UniProtKB-ARBA"/>
</dbReference>
<dbReference type="Pfam" id="PF00860">
    <property type="entry name" value="Xan_ur_permease"/>
    <property type="match status" value="1"/>
</dbReference>
<organism evidence="8 9">
    <name type="scientific">Solidesulfovibrio fructosivorans JJ]</name>
    <dbReference type="NCBI Taxonomy" id="596151"/>
    <lineage>
        <taxon>Bacteria</taxon>
        <taxon>Pseudomonadati</taxon>
        <taxon>Thermodesulfobacteriota</taxon>
        <taxon>Desulfovibrionia</taxon>
        <taxon>Desulfovibrionales</taxon>
        <taxon>Desulfovibrionaceae</taxon>
        <taxon>Solidesulfovibrio</taxon>
    </lineage>
</organism>
<feature type="transmembrane region" description="Helical" evidence="7">
    <location>
        <begin position="120"/>
        <end position="141"/>
    </location>
</feature>
<dbReference type="AlphaFoldDB" id="E1JYF4"/>
<feature type="transmembrane region" description="Helical" evidence="7">
    <location>
        <begin position="308"/>
        <end position="330"/>
    </location>
</feature>
<accession>E1JYF4</accession>
<feature type="transmembrane region" description="Helical" evidence="7">
    <location>
        <begin position="185"/>
        <end position="205"/>
    </location>
</feature>
<keyword evidence="5 7" id="KW-1133">Transmembrane helix</keyword>
<dbReference type="PANTHER" id="PTHR42810">
    <property type="entry name" value="PURINE PERMEASE C1399.01C-RELATED"/>
    <property type="match status" value="1"/>
</dbReference>
<evidence type="ECO:0000256" key="1">
    <source>
        <dbReference type="ARBA" id="ARBA00004141"/>
    </source>
</evidence>
<dbReference type="STRING" id="596151.DesfrDRAFT_2653"/>
<dbReference type="OrthoDB" id="9779092at2"/>
<dbReference type="PANTHER" id="PTHR42810:SF2">
    <property type="entry name" value="PURINE PERMEASE C1399.01C-RELATED"/>
    <property type="match status" value="1"/>
</dbReference>
<dbReference type="eggNOG" id="COG2233">
    <property type="taxonomic scope" value="Bacteria"/>
</dbReference>
<evidence type="ECO:0000256" key="4">
    <source>
        <dbReference type="ARBA" id="ARBA00022692"/>
    </source>
</evidence>
<proteinExistence type="inferred from homology"/>
<feature type="transmembrane region" description="Helical" evidence="7">
    <location>
        <begin position="161"/>
        <end position="178"/>
    </location>
</feature>
<feature type="transmembrane region" description="Helical" evidence="7">
    <location>
        <begin position="225"/>
        <end position="243"/>
    </location>
</feature>
<name>E1JYF4_SOLFR</name>
<dbReference type="Proteomes" id="UP000006250">
    <property type="component" value="Unassembled WGS sequence"/>
</dbReference>
<sequence>MAPIRVGSDYNLRARDIPVGAQMLFVAFGALVLVPLLTGLDPNVALFCAGVGTLIYQVLTKGRIPIFLGSSFAFIAPIMFCVKTYGVPATLGALAAVGTVYAVAAVLIRLRGVGILSRLLPTIVTGPVIMVIGLILAPVGVNMAMGKTGDGAAMLVPEPTAMTVSFFSLAVTVLVAIYGRGLARLVPILCGIAAGYALSLFLGLVDFTPVVKAPWFALPHFVSPAFSLDAMVIIVPVAIAPIIEHFGGILAIGQVTGRNYLENPGVHRSLMGDGVATALAGFLGGPPLTTYAEVTGAVALTKIYNPALMTWAALTAICLAFVGKLGALLQTIPTPVMGGIMLLLFGTIMVVGLNSLVREGADLMEPRNMVIVALIIVLGMGKMTFSLGGMRLEGIGLAGVAGVLLNFALPHPKRREAQSRDEA</sequence>
<evidence type="ECO:0000313" key="8">
    <source>
        <dbReference type="EMBL" id="EFL50538.1"/>
    </source>
</evidence>
<feature type="transmembrane region" description="Helical" evidence="7">
    <location>
        <begin position="336"/>
        <end position="357"/>
    </location>
</feature>
<feature type="transmembrane region" description="Helical" evidence="7">
    <location>
        <begin position="369"/>
        <end position="388"/>
    </location>
</feature>
<feature type="transmembrane region" description="Helical" evidence="7">
    <location>
        <begin position="91"/>
        <end position="108"/>
    </location>
</feature>
<evidence type="ECO:0000256" key="3">
    <source>
        <dbReference type="ARBA" id="ARBA00022448"/>
    </source>
</evidence>
<dbReference type="InterPro" id="IPR006043">
    <property type="entry name" value="NCS2"/>
</dbReference>
<protein>
    <submittedName>
        <fullName evidence="8">Uracil-xanthine permease</fullName>
    </submittedName>
</protein>
<dbReference type="PROSITE" id="PS01116">
    <property type="entry name" value="XANTH_URACIL_PERMASE"/>
    <property type="match status" value="1"/>
</dbReference>
<reference evidence="8 9" key="1">
    <citation type="submission" date="2010-08" db="EMBL/GenBank/DDBJ databases">
        <title>The draft genome of Desulfovibrio fructosovorans JJ.</title>
        <authorList>
            <consortium name="US DOE Joint Genome Institute (JGI-PGF)"/>
            <person name="Lucas S."/>
            <person name="Copeland A."/>
            <person name="Lapidus A."/>
            <person name="Cheng J.-F."/>
            <person name="Bruce D."/>
            <person name="Goodwin L."/>
            <person name="Pitluck S."/>
            <person name="Land M.L."/>
            <person name="Hauser L."/>
            <person name="Chang Y.-J."/>
            <person name="Jeffries C."/>
            <person name="Wall J.D."/>
            <person name="Stahl D.A."/>
            <person name="Arkin A.P."/>
            <person name="Dehal P."/>
            <person name="Stolyar S.M."/>
            <person name="Hazen T.C."/>
            <person name="Woyke T.J."/>
        </authorList>
    </citation>
    <scope>NUCLEOTIDE SEQUENCE [LARGE SCALE GENOMIC DNA]</scope>
    <source>
        <strain evidence="8 9">JJ</strain>
    </source>
</reference>
<keyword evidence="6 7" id="KW-0472">Membrane</keyword>
<evidence type="ECO:0000256" key="2">
    <source>
        <dbReference type="ARBA" id="ARBA00008821"/>
    </source>
</evidence>
<keyword evidence="9" id="KW-1185">Reference proteome</keyword>